<evidence type="ECO:0000259" key="6">
    <source>
        <dbReference type="Pfam" id="PF03275"/>
    </source>
</evidence>
<dbReference type="SUPFAM" id="SSF51971">
    <property type="entry name" value="Nucleotide-binding domain"/>
    <property type="match status" value="1"/>
</dbReference>
<dbReference type="InterPro" id="IPR004379">
    <property type="entry name" value="UDP-GALP_mutase"/>
</dbReference>
<dbReference type="NCBIfam" id="TIGR00031">
    <property type="entry name" value="UDP-GALP_mutase"/>
    <property type="match status" value="1"/>
</dbReference>
<comment type="similarity">
    <text evidence="2">Belongs to the UDP-galactopyranose/dTDP-fucopyranose mutase family.</text>
</comment>
<dbReference type="EMBL" id="QFYQ01000001">
    <property type="protein sequence ID" value="RAK56388.1"/>
    <property type="molecule type" value="Genomic_DNA"/>
</dbReference>
<dbReference type="Pfam" id="PF13450">
    <property type="entry name" value="NAD_binding_8"/>
    <property type="match status" value="1"/>
</dbReference>
<evidence type="ECO:0000256" key="3">
    <source>
        <dbReference type="ARBA" id="ARBA00022630"/>
    </source>
</evidence>
<keyword evidence="8" id="KW-1185">Reference proteome</keyword>
<dbReference type="SUPFAM" id="SSF54373">
    <property type="entry name" value="FAD-linked reductases, C-terminal domain"/>
    <property type="match status" value="1"/>
</dbReference>
<dbReference type="EC" id="5.4.99.9" evidence="7"/>
<dbReference type="Proteomes" id="UP000249254">
    <property type="component" value="Unassembled WGS sequence"/>
</dbReference>
<evidence type="ECO:0000313" key="8">
    <source>
        <dbReference type="Proteomes" id="UP000249254"/>
    </source>
</evidence>
<feature type="domain" description="UDP-galactopyranose mutase C-terminal" evidence="6">
    <location>
        <begin position="522"/>
        <end position="718"/>
    </location>
</feature>
<keyword evidence="3" id="KW-0285">Flavoprotein</keyword>
<evidence type="ECO:0000313" key="7">
    <source>
        <dbReference type="EMBL" id="RAK56388.1"/>
    </source>
</evidence>
<dbReference type="AlphaFoldDB" id="A0A328ATX6"/>
<evidence type="ECO:0000256" key="4">
    <source>
        <dbReference type="ARBA" id="ARBA00022827"/>
    </source>
</evidence>
<protein>
    <submittedName>
        <fullName evidence="7">UDP-galactopyranose mutase</fullName>
        <ecNumber evidence="7">5.4.99.9</ecNumber>
    </submittedName>
</protein>
<name>A0A328ATX6_9CAUL</name>
<dbReference type="GO" id="GO:0050660">
    <property type="term" value="F:flavin adenine dinucleotide binding"/>
    <property type="evidence" value="ECO:0007669"/>
    <property type="project" value="TreeGrafter"/>
</dbReference>
<evidence type="ECO:0000256" key="2">
    <source>
        <dbReference type="ARBA" id="ARBA00009321"/>
    </source>
</evidence>
<keyword evidence="5 7" id="KW-0413">Isomerase</keyword>
<dbReference type="InterPro" id="IPR015899">
    <property type="entry name" value="UDP-GalPyranose_mutase_C"/>
</dbReference>
<evidence type="ECO:0000256" key="1">
    <source>
        <dbReference type="ARBA" id="ARBA00001974"/>
    </source>
</evidence>
<dbReference type="SUPFAM" id="SSF53756">
    <property type="entry name" value="UDP-Glycosyltransferase/glycogen phosphorylase"/>
    <property type="match status" value="1"/>
</dbReference>
<dbReference type="Pfam" id="PF03275">
    <property type="entry name" value="GLF"/>
    <property type="match status" value="1"/>
</dbReference>
<accession>A0A328ATX6</accession>
<dbReference type="FunFam" id="3.40.50.720:FF:000397">
    <property type="entry name" value="UDP-galactopyranose mutase"/>
    <property type="match status" value="1"/>
</dbReference>
<comment type="caution">
    <text evidence="7">The sequence shown here is derived from an EMBL/GenBank/DDBJ whole genome shotgun (WGS) entry which is preliminary data.</text>
</comment>
<dbReference type="GO" id="GO:0008767">
    <property type="term" value="F:UDP-galactopyranose mutase activity"/>
    <property type="evidence" value="ECO:0007669"/>
    <property type="project" value="UniProtKB-EC"/>
</dbReference>
<dbReference type="Pfam" id="PF13692">
    <property type="entry name" value="Glyco_trans_1_4"/>
    <property type="match status" value="1"/>
</dbReference>
<comment type="cofactor">
    <cofactor evidence="1">
        <name>FAD</name>
        <dbReference type="ChEBI" id="CHEBI:57692"/>
    </cofactor>
</comment>
<keyword evidence="4" id="KW-0274">FAD</keyword>
<dbReference type="Gene3D" id="3.40.50.720">
    <property type="entry name" value="NAD(P)-binding Rossmann-like Domain"/>
    <property type="match status" value="3"/>
</dbReference>
<dbReference type="PANTHER" id="PTHR21197">
    <property type="entry name" value="UDP-GALACTOPYRANOSE MUTASE"/>
    <property type="match status" value="1"/>
</dbReference>
<sequence length="756" mass="85146">MTRFARERRVIVWEEAVFEASDATPRLDMNVDGESGVVVLTPVLPEGTPAERQEEILRGLLDTVIAAVEGDIVRWYYTPMMLPFSRHIEAVCTVYDCMDELANFKFAPPELTLLERELMGLADVVFTGGYSLWEAKRDRHPNIHPFPSSVDRGHFAKARSLRTEPDDQAVLPWPRLGFYGVVDERMDLDLLAALADARPEWSVVILGPVVKIDPKDLPRRPNLHYLGGKDYEDLPRYLAGWDVALMPFAINESTRFISPTKTPEYLAGGRPVVSTPIVDVARHYGELEAVKIAADPEAFVSACDQALALSRIRGDWLKAVDATLAALSWDETFARMSLEIARAVAKRAKASVAAGATSVLASPVIRPASRSRTFDYLIVGAGFAGSVLAERLSSQLGKKVLLVDRRSHVGGNAYDEKDAAGVLMHRYGPHIFHTNSDEVAGYLSQFTRWRPYEHRVLACVKGGLHVPIPINRTTLNTLYGLDLRTDEEAAAYLASRAEPVERVKTSEDVVVSAVGRELYETFFRGYTRKQWGMDPSELDKSVTARVPTRTNLDDRYFTDKFQNMPADGYTRMFENMLDQPGITIELGVDFEDVREEVDYDRLIFTGPVDEYFDFRFGKLPYRSLSFRHETLDQEWFQPVGTVNYPEEGTPYTRISEYKHMTGQASRKTTITYEYPRADGDPYYPVPRPENQALYKKYEALALETQDVHFVGRLATYRYYNMDQVVGQALATFRRIAEREGRAVIAAQAAARAVAAN</sequence>
<organism evidence="7 8">
    <name type="scientific">Phenylobacterium soli</name>
    <dbReference type="NCBI Taxonomy" id="2170551"/>
    <lineage>
        <taxon>Bacteria</taxon>
        <taxon>Pseudomonadati</taxon>
        <taxon>Pseudomonadota</taxon>
        <taxon>Alphaproteobacteria</taxon>
        <taxon>Caulobacterales</taxon>
        <taxon>Caulobacteraceae</taxon>
        <taxon>Phenylobacterium</taxon>
    </lineage>
</organism>
<dbReference type="PANTHER" id="PTHR21197:SF0">
    <property type="entry name" value="UDP-GALACTOPYRANOSE MUTASE"/>
    <property type="match status" value="1"/>
</dbReference>
<reference evidence="8" key="1">
    <citation type="submission" date="2018-05" db="EMBL/GenBank/DDBJ databases">
        <authorList>
            <person name="Li X."/>
        </authorList>
    </citation>
    <scope>NUCLEOTIDE SEQUENCE [LARGE SCALE GENOMIC DNA]</scope>
    <source>
        <strain evidence="8">LX32</strain>
    </source>
</reference>
<dbReference type="Gene3D" id="3.40.50.2000">
    <property type="entry name" value="Glycogen Phosphorylase B"/>
    <property type="match status" value="1"/>
</dbReference>
<evidence type="ECO:0000256" key="5">
    <source>
        <dbReference type="ARBA" id="ARBA00023235"/>
    </source>
</evidence>
<gene>
    <name evidence="7" type="primary">glf</name>
    <name evidence="7" type="ORF">DJ017_15475</name>
</gene>
<dbReference type="OrthoDB" id="9769600at2"/>
<dbReference type="GO" id="GO:0005829">
    <property type="term" value="C:cytosol"/>
    <property type="evidence" value="ECO:0007669"/>
    <property type="project" value="TreeGrafter"/>
</dbReference>
<proteinExistence type="inferred from homology"/>